<dbReference type="NCBIfam" id="TIGR00080">
    <property type="entry name" value="pimt"/>
    <property type="match status" value="1"/>
</dbReference>
<feature type="active site" evidence="7">
    <location>
        <position position="61"/>
    </location>
</feature>
<comment type="function">
    <text evidence="7">Catalyzes the methyl esterification of L-isoaspartyl residues in peptides and proteins that result from spontaneous decomposition of normal L-aspartyl and L-asparaginyl residues. It plays a role in the repair and/or degradation of damaged proteins.</text>
</comment>
<evidence type="ECO:0000256" key="4">
    <source>
        <dbReference type="ARBA" id="ARBA00022603"/>
    </source>
</evidence>
<dbReference type="InterPro" id="IPR000682">
    <property type="entry name" value="PCMT"/>
</dbReference>
<dbReference type="RefSeq" id="WP_284376698.1">
    <property type="nucleotide sequence ID" value="NZ_BSNN01000002.1"/>
</dbReference>
<comment type="similarity">
    <text evidence="2 7">Belongs to the methyltransferase superfamily. L-isoaspartyl/D-aspartyl protein methyltransferase family.</text>
</comment>
<dbReference type="SUPFAM" id="SSF53335">
    <property type="entry name" value="S-adenosyl-L-methionine-dependent methyltransferases"/>
    <property type="match status" value="1"/>
</dbReference>
<dbReference type="InterPro" id="IPR029063">
    <property type="entry name" value="SAM-dependent_MTases_sf"/>
</dbReference>
<comment type="catalytic activity">
    <reaction evidence="7">
        <text>[protein]-L-isoaspartate + S-adenosyl-L-methionine = [protein]-L-isoaspartate alpha-methyl ester + S-adenosyl-L-homocysteine</text>
        <dbReference type="Rhea" id="RHEA:12705"/>
        <dbReference type="Rhea" id="RHEA-COMP:12143"/>
        <dbReference type="Rhea" id="RHEA-COMP:12144"/>
        <dbReference type="ChEBI" id="CHEBI:57856"/>
        <dbReference type="ChEBI" id="CHEBI:59789"/>
        <dbReference type="ChEBI" id="CHEBI:90596"/>
        <dbReference type="ChEBI" id="CHEBI:90598"/>
        <dbReference type="EC" id="2.1.1.77"/>
    </reaction>
</comment>
<evidence type="ECO:0000256" key="2">
    <source>
        <dbReference type="ARBA" id="ARBA00005369"/>
    </source>
</evidence>
<reference evidence="9" key="1">
    <citation type="journal article" date="2019" name="Int. J. Syst. Evol. Microbiol.">
        <title>The Global Catalogue of Microorganisms (GCM) 10K type strain sequencing project: providing services to taxonomists for standard genome sequencing and annotation.</title>
        <authorList>
            <consortium name="The Broad Institute Genomics Platform"/>
            <consortium name="The Broad Institute Genome Sequencing Center for Infectious Disease"/>
            <person name="Wu L."/>
            <person name="Ma J."/>
        </authorList>
    </citation>
    <scope>NUCLEOTIDE SEQUENCE [LARGE SCALE GENOMIC DNA]</scope>
    <source>
        <strain evidence="9">NBRC 110140</strain>
    </source>
</reference>
<proteinExistence type="inferred from homology"/>
<evidence type="ECO:0000256" key="6">
    <source>
        <dbReference type="ARBA" id="ARBA00022691"/>
    </source>
</evidence>
<dbReference type="HAMAP" id="MF_00090">
    <property type="entry name" value="PIMT"/>
    <property type="match status" value="1"/>
</dbReference>
<organism evidence="8 9">
    <name type="scientific">Amylibacter marinus</name>
    <dbReference type="NCBI Taxonomy" id="1475483"/>
    <lineage>
        <taxon>Bacteria</taxon>
        <taxon>Pseudomonadati</taxon>
        <taxon>Pseudomonadota</taxon>
        <taxon>Alphaproteobacteria</taxon>
        <taxon>Rhodobacterales</taxon>
        <taxon>Paracoccaceae</taxon>
        <taxon>Amylibacter</taxon>
    </lineage>
</organism>
<evidence type="ECO:0000313" key="9">
    <source>
        <dbReference type="Proteomes" id="UP001156694"/>
    </source>
</evidence>
<keyword evidence="3 7" id="KW-0963">Cytoplasm</keyword>
<dbReference type="Pfam" id="PF01135">
    <property type="entry name" value="PCMT"/>
    <property type="match status" value="1"/>
</dbReference>
<dbReference type="EC" id="2.1.1.77" evidence="7"/>
<accession>A0ABQ5VTN6</accession>
<keyword evidence="4 7" id="KW-0489">Methyltransferase</keyword>
<dbReference type="NCBIfam" id="NF001453">
    <property type="entry name" value="PRK00312.1"/>
    <property type="match status" value="1"/>
</dbReference>
<name>A0ABQ5VTN6_9RHOB</name>
<keyword evidence="5 7" id="KW-0808">Transferase</keyword>
<evidence type="ECO:0000256" key="1">
    <source>
        <dbReference type="ARBA" id="ARBA00004496"/>
    </source>
</evidence>
<comment type="subcellular location">
    <subcellularLocation>
        <location evidence="1 7">Cytoplasm</location>
    </subcellularLocation>
</comment>
<evidence type="ECO:0000313" key="8">
    <source>
        <dbReference type="EMBL" id="GLQ34741.1"/>
    </source>
</evidence>
<dbReference type="EMBL" id="BSNN01000002">
    <property type="protein sequence ID" value="GLQ34741.1"/>
    <property type="molecule type" value="Genomic_DNA"/>
</dbReference>
<dbReference type="PANTHER" id="PTHR11579">
    <property type="entry name" value="PROTEIN-L-ISOASPARTATE O-METHYLTRANSFERASE"/>
    <property type="match status" value="1"/>
</dbReference>
<comment type="caution">
    <text evidence="8">The sequence shown here is derived from an EMBL/GenBank/DDBJ whole genome shotgun (WGS) entry which is preliminary data.</text>
</comment>
<keyword evidence="9" id="KW-1185">Reference proteome</keyword>
<dbReference type="PANTHER" id="PTHR11579:SF0">
    <property type="entry name" value="PROTEIN-L-ISOASPARTATE(D-ASPARTATE) O-METHYLTRANSFERASE"/>
    <property type="match status" value="1"/>
</dbReference>
<dbReference type="PROSITE" id="PS01279">
    <property type="entry name" value="PCMT"/>
    <property type="match status" value="1"/>
</dbReference>
<dbReference type="Proteomes" id="UP001156694">
    <property type="component" value="Unassembled WGS sequence"/>
</dbReference>
<gene>
    <name evidence="7 8" type="primary">pcm</name>
    <name evidence="8" type="ORF">GCM10007939_10240</name>
</gene>
<keyword evidence="6 7" id="KW-0949">S-adenosyl-L-methionine</keyword>
<protein>
    <recommendedName>
        <fullName evidence="7">Protein-L-isoaspartate O-methyltransferase</fullName>
        <ecNumber evidence="7">2.1.1.77</ecNumber>
    </recommendedName>
    <alternativeName>
        <fullName evidence="7">L-isoaspartyl protein carboxyl methyltransferase</fullName>
    </alternativeName>
    <alternativeName>
        <fullName evidence="7">Protein L-isoaspartyl methyltransferase</fullName>
    </alternativeName>
    <alternativeName>
        <fullName evidence="7">Protein-beta-aspartate methyltransferase</fullName>
        <shortName evidence="7">PIMT</shortName>
    </alternativeName>
</protein>
<dbReference type="Gene3D" id="3.40.50.150">
    <property type="entry name" value="Vaccinia Virus protein VP39"/>
    <property type="match status" value="1"/>
</dbReference>
<evidence type="ECO:0000256" key="7">
    <source>
        <dbReference type="HAMAP-Rule" id="MF_00090"/>
    </source>
</evidence>
<dbReference type="CDD" id="cd02440">
    <property type="entry name" value="AdoMet_MTases"/>
    <property type="match status" value="1"/>
</dbReference>
<sequence length="211" mass="22800">MNTPVETLMQYILMLKNNGVSDTRVLQAMELIPREPFTTPAFLSRAYEDTALPIASGQTLSQPSVVAKMTQALDVGPRHKVLEIGTGTGFQAAVLSQLARRVYTIERFADLARNANQTLLDLELVNVTVITGDGSHGLPTQSPFDRIILTAAAEDPPANLLAQLKEGGIMVLPVGQSSTVQTLIKITKTDTGLEYEELEDVRFVPLLAGLA</sequence>
<evidence type="ECO:0000256" key="3">
    <source>
        <dbReference type="ARBA" id="ARBA00022490"/>
    </source>
</evidence>
<evidence type="ECO:0000256" key="5">
    <source>
        <dbReference type="ARBA" id="ARBA00022679"/>
    </source>
</evidence>